<dbReference type="RefSeq" id="WP_248359571.1">
    <property type="nucleotide sequence ID" value="NZ_AP025591.1"/>
</dbReference>
<evidence type="ECO:0000256" key="7">
    <source>
        <dbReference type="SAM" id="MobiDB-lite"/>
    </source>
</evidence>
<dbReference type="InterPro" id="IPR001789">
    <property type="entry name" value="Sig_transdc_resp-reg_receiver"/>
</dbReference>
<dbReference type="PANTHER" id="PTHR32071">
    <property type="entry name" value="TRANSCRIPTIONAL REGULATORY PROTEIN"/>
    <property type="match status" value="1"/>
</dbReference>
<dbReference type="Pfam" id="PF00072">
    <property type="entry name" value="Response_reg"/>
    <property type="match status" value="1"/>
</dbReference>
<dbReference type="Gene3D" id="1.10.10.60">
    <property type="entry name" value="Homeodomain-like"/>
    <property type="match status" value="1"/>
</dbReference>
<evidence type="ECO:0000313" key="10">
    <source>
        <dbReference type="EMBL" id="BDG02185.1"/>
    </source>
</evidence>
<keyword evidence="1" id="KW-0547">Nucleotide-binding</keyword>
<dbReference type="PROSITE" id="PS00688">
    <property type="entry name" value="SIGMA54_INTERACT_3"/>
    <property type="match status" value="1"/>
</dbReference>
<protein>
    <submittedName>
        <fullName evidence="10">Acetoacetate metabolism regulatory protein AtoC</fullName>
    </submittedName>
</protein>
<dbReference type="SMART" id="SM00382">
    <property type="entry name" value="AAA"/>
    <property type="match status" value="1"/>
</dbReference>
<evidence type="ECO:0000259" key="8">
    <source>
        <dbReference type="PROSITE" id="PS50045"/>
    </source>
</evidence>
<dbReference type="EMBL" id="AP025591">
    <property type="protein sequence ID" value="BDG02185.1"/>
    <property type="molecule type" value="Genomic_DNA"/>
</dbReference>
<name>A0ABN6MPG1_9BACT</name>
<dbReference type="Pfam" id="PF02954">
    <property type="entry name" value="HTH_8"/>
    <property type="match status" value="1"/>
</dbReference>
<organism evidence="10 11">
    <name type="scientific">Anaeromyxobacter oryzae</name>
    <dbReference type="NCBI Taxonomy" id="2918170"/>
    <lineage>
        <taxon>Bacteria</taxon>
        <taxon>Pseudomonadati</taxon>
        <taxon>Myxococcota</taxon>
        <taxon>Myxococcia</taxon>
        <taxon>Myxococcales</taxon>
        <taxon>Cystobacterineae</taxon>
        <taxon>Anaeromyxobacteraceae</taxon>
        <taxon>Anaeromyxobacter</taxon>
    </lineage>
</organism>
<dbReference type="InterPro" id="IPR002197">
    <property type="entry name" value="HTH_Fis"/>
</dbReference>
<accession>A0ABN6MPG1</accession>
<dbReference type="SUPFAM" id="SSF46689">
    <property type="entry name" value="Homeodomain-like"/>
    <property type="match status" value="1"/>
</dbReference>
<evidence type="ECO:0000256" key="5">
    <source>
        <dbReference type="ARBA" id="ARBA00023163"/>
    </source>
</evidence>
<dbReference type="Proteomes" id="UP001162891">
    <property type="component" value="Chromosome"/>
</dbReference>
<evidence type="ECO:0000256" key="2">
    <source>
        <dbReference type="ARBA" id="ARBA00022840"/>
    </source>
</evidence>
<dbReference type="CDD" id="cd00009">
    <property type="entry name" value="AAA"/>
    <property type="match status" value="1"/>
</dbReference>
<dbReference type="Pfam" id="PF25601">
    <property type="entry name" value="AAA_lid_14"/>
    <property type="match status" value="1"/>
</dbReference>
<dbReference type="InterPro" id="IPR058031">
    <property type="entry name" value="AAA_lid_NorR"/>
</dbReference>
<reference evidence="11" key="1">
    <citation type="journal article" date="2022" name="Int. J. Syst. Evol. Microbiol.">
        <title>Anaeromyxobacter oryzae sp. nov., Anaeromyxobacter diazotrophicus sp. nov. and Anaeromyxobacter paludicola sp. nov., isolated from paddy soils.</title>
        <authorList>
            <person name="Itoh H."/>
            <person name="Xu Z."/>
            <person name="Mise K."/>
            <person name="Masuda Y."/>
            <person name="Ushijima N."/>
            <person name="Hayakawa C."/>
            <person name="Shiratori Y."/>
            <person name="Senoo K."/>
        </authorList>
    </citation>
    <scope>NUCLEOTIDE SEQUENCE [LARGE SCALE GENOMIC DNA]</scope>
    <source>
        <strain evidence="11">Red232</strain>
    </source>
</reference>
<keyword evidence="6" id="KW-0597">Phosphoprotein</keyword>
<feature type="region of interest" description="Disordered" evidence="7">
    <location>
        <begin position="472"/>
        <end position="495"/>
    </location>
</feature>
<dbReference type="SUPFAM" id="SSF52540">
    <property type="entry name" value="P-loop containing nucleoside triphosphate hydrolases"/>
    <property type="match status" value="1"/>
</dbReference>
<dbReference type="InterPro" id="IPR011006">
    <property type="entry name" value="CheY-like_superfamily"/>
</dbReference>
<feature type="modified residue" description="4-aspartylphosphate" evidence="6">
    <location>
        <position position="61"/>
    </location>
</feature>
<dbReference type="Gene3D" id="1.10.8.60">
    <property type="match status" value="1"/>
</dbReference>
<dbReference type="PROSITE" id="PS50110">
    <property type="entry name" value="RESPONSE_REGULATORY"/>
    <property type="match status" value="1"/>
</dbReference>
<dbReference type="InterPro" id="IPR003593">
    <property type="entry name" value="AAA+_ATPase"/>
</dbReference>
<evidence type="ECO:0000313" key="11">
    <source>
        <dbReference type="Proteomes" id="UP001162891"/>
    </source>
</evidence>
<gene>
    <name evidence="10" type="ORF">AMOR_11810</name>
</gene>
<evidence type="ECO:0000256" key="6">
    <source>
        <dbReference type="PROSITE-ProRule" id="PRU00169"/>
    </source>
</evidence>
<dbReference type="PROSITE" id="PS00676">
    <property type="entry name" value="SIGMA54_INTERACT_2"/>
    <property type="match status" value="1"/>
</dbReference>
<dbReference type="Gene3D" id="3.40.50.300">
    <property type="entry name" value="P-loop containing nucleotide triphosphate hydrolases"/>
    <property type="match status" value="1"/>
</dbReference>
<dbReference type="Gene3D" id="3.40.50.2300">
    <property type="match status" value="1"/>
</dbReference>
<dbReference type="PROSITE" id="PS00675">
    <property type="entry name" value="SIGMA54_INTERACT_1"/>
    <property type="match status" value="1"/>
</dbReference>
<sequence>MITEAVEQKPVRVLVVDDEPTLLRALEALLRKKGYDVLGLDSPITATQKLAQEDFDVALLDIKMPQLSGLELLNAVKHRRPEVEVIMMTGHATVETALAAVRSGAYDYLTKPFDDVELVARAVAKAAERKMLFDRNRQLESALRERASGPQGDGIVGNSAPIREVARMIDAVAYSATTVLVTGESGTGKELVARALHAKSPRRGHPFVALNCGALTETLLESELFGHVKGAFTGAQRDQKGLFDAADGGTIFLDEIGDIPPATQVRLLRVLQEGELKRVGSADSVKVDVRVIAATHRDLPKLVKGGKFREDLFYRLNVINVPLPALRERVEDIPLLAHHFLRRYAERLGKKVRTVAPEAIELLCGYRWPGNVRELENAIERAVVLCRGEAIGPTDLPPAVTGRTAPLVREAPANGDESAWLTLSYAAAKEQALRRFEKSYVEALMRACDNNISAAARKAGMDRSNFKRVLRKYRSDVEPDSGDEGGSGDGELATA</sequence>
<dbReference type="InterPro" id="IPR025944">
    <property type="entry name" value="Sigma_54_int_dom_CS"/>
</dbReference>
<evidence type="ECO:0000259" key="9">
    <source>
        <dbReference type="PROSITE" id="PS50110"/>
    </source>
</evidence>
<dbReference type="SMART" id="SM00448">
    <property type="entry name" value="REC"/>
    <property type="match status" value="1"/>
</dbReference>
<feature type="domain" description="Response regulatory" evidence="9">
    <location>
        <begin position="12"/>
        <end position="126"/>
    </location>
</feature>
<keyword evidence="2" id="KW-0067">ATP-binding</keyword>
<keyword evidence="3" id="KW-0805">Transcription regulation</keyword>
<dbReference type="InterPro" id="IPR027417">
    <property type="entry name" value="P-loop_NTPase"/>
</dbReference>
<dbReference type="SUPFAM" id="SSF52172">
    <property type="entry name" value="CheY-like"/>
    <property type="match status" value="1"/>
</dbReference>
<keyword evidence="11" id="KW-1185">Reference proteome</keyword>
<evidence type="ECO:0000256" key="3">
    <source>
        <dbReference type="ARBA" id="ARBA00023015"/>
    </source>
</evidence>
<keyword evidence="5" id="KW-0804">Transcription</keyword>
<dbReference type="InterPro" id="IPR025943">
    <property type="entry name" value="Sigma_54_int_dom_ATP-bd_2"/>
</dbReference>
<keyword evidence="4" id="KW-0238">DNA-binding</keyword>
<dbReference type="PANTHER" id="PTHR32071:SF113">
    <property type="entry name" value="ALGINATE BIOSYNTHESIS TRANSCRIPTIONAL REGULATORY PROTEIN ALGB"/>
    <property type="match status" value="1"/>
</dbReference>
<proteinExistence type="predicted"/>
<evidence type="ECO:0000256" key="4">
    <source>
        <dbReference type="ARBA" id="ARBA00023125"/>
    </source>
</evidence>
<dbReference type="InterPro" id="IPR025662">
    <property type="entry name" value="Sigma_54_int_dom_ATP-bd_1"/>
</dbReference>
<dbReference type="InterPro" id="IPR002078">
    <property type="entry name" value="Sigma_54_int"/>
</dbReference>
<evidence type="ECO:0000256" key="1">
    <source>
        <dbReference type="ARBA" id="ARBA00022741"/>
    </source>
</evidence>
<dbReference type="PROSITE" id="PS50045">
    <property type="entry name" value="SIGMA54_INTERACT_4"/>
    <property type="match status" value="1"/>
</dbReference>
<dbReference type="InterPro" id="IPR009057">
    <property type="entry name" value="Homeodomain-like_sf"/>
</dbReference>
<dbReference type="Pfam" id="PF00158">
    <property type="entry name" value="Sigma54_activat"/>
    <property type="match status" value="1"/>
</dbReference>
<feature type="domain" description="Sigma-54 factor interaction" evidence="8">
    <location>
        <begin position="155"/>
        <end position="384"/>
    </location>
</feature>